<dbReference type="OMA" id="VEMSIRF"/>
<dbReference type="Pfam" id="PF00520">
    <property type="entry name" value="Ion_trans"/>
    <property type="match status" value="1"/>
</dbReference>
<keyword evidence="3 5" id="KW-1133">Transmembrane helix</keyword>
<dbReference type="InParanoid" id="F2UEY9"/>
<proteinExistence type="predicted"/>
<dbReference type="PANTHER" id="PTHR38483:SF1">
    <property type="entry name" value="ION TRANSPORT DOMAIN-CONTAINING PROTEIN"/>
    <property type="match status" value="1"/>
</dbReference>
<reference evidence="7" key="1">
    <citation type="submission" date="2009-08" db="EMBL/GenBank/DDBJ databases">
        <title>Annotation of Salpingoeca rosetta.</title>
        <authorList>
            <consortium name="The Broad Institute Genome Sequencing Platform"/>
            <person name="Russ C."/>
            <person name="Cuomo C."/>
            <person name="Burger G."/>
            <person name="Gray M.W."/>
            <person name="Holland P.W.H."/>
            <person name="King N."/>
            <person name="Lang F.B.F."/>
            <person name="Roger A.J."/>
            <person name="Ruiz-Trillo I."/>
            <person name="Young S.K."/>
            <person name="Zeng Q."/>
            <person name="Gargeya S."/>
            <person name="Alvarado L."/>
            <person name="Berlin A."/>
            <person name="Chapman S.B."/>
            <person name="Chen Z."/>
            <person name="Freedman E."/>
            <person name="Gellesch M."/>
            <person name="Goldberg J."/>
            <person name="Griggs A."/>
            <person name="Gujja S."/>
            <person name="Heilman E."/>
            <person name="Heiman D."/>
            <person name="Howarth C."/>
            <person name="Mehta T."/>
            <person name="Neiman D."/>
            <person name="Pearson M."/>
            <person name="Roberts A."/>
            <person name="Saif S."/>
            <person name="Shea T."/>
            <person name="Shenoy N."/>
            <person name="Sisk P."/>
            <person name="Stolte C."/>
            <person name="Sykes S."/>
            <person name="White J."/>
            <person name="Yandava C."/>
            <person name="Haas B."/>
            <person name="Nusbaum C."/>
            <person name="Birren B."/>
        </authorList>
    </citation>
    <scope>NUCLEOTIDE SEQUENCE [LARGE SCALE GENOMIC DNA]</scope>
    <source>
        <strain evidence="7">ATCC 50818</strain>
    </source>
</reference>
<dbReference type="EMBL" id="GL832971">
    <property type="protein sequence ID" value="EGD75189.1"/>
    <property type="molecule type" value="Genomic_DNA"/>
</dbReference>
<evidence type="ECO:0000313" key="7">
    <source>
        <dbReference type="EMBL" id="EGD75189.1"/>
    </source>
</evidence>
<dbReference type="InterPro" id="IPR027359">
    <property type="entry name" value="Volt_channel_dom_sf"/>
</dbReference>
<dbReference type="Proteomes" id="UP000007799">
    <property type="component" value="Unassembled WGS sequence"/>
</dbReference>
<evidence type="ECO:0000256" key="2">
    <source>
        <dbReference type="ARBA" id="ARBA00022692"/>
    </source>
</evidence>
<name>F2UEY9_SALR5</name>
<dbReference type="KEGG" id="sre:PTSG_06842"/>
<dbReference type="RefSeq" id="XP_004992242.1">
    <property type="nucleotide sequence ID" value="XM_004992185.1"/>
</dbReference>
<protein>
    <recommendedName>
        <fullName evidence="6">Ion transport domain-containing protein</fullName>
    </recommendedName>
</protein>
<feature type="transmembrane region" description="Helical" evidence="5">
    <location>
        <begin position="27"/>
        <end position="48"/>
    </location>
</feature>
<evidence type="ECO:0000313" key="8">
    <source>
        <dbReference type="Proteomes" id="UP000007799"/>
    </source>
</evidence>
<dbReference type="SUPFAM" id="SSF81324">
    <property type="entry name" value="Voltage-gated potassium channels"/>
    <property type="match status" value="1"/>
</dbReference>
<keyword evidence="2 5" id="KW-0812">Transmembrane</keyword>
<dbReference type="InterPro" id="IPR005821">
    <property type="entry name" value="Ion_trans_dom"/>
</dbReference>
<keyword evidence="4 5" id="KW-0472">Membrane</keyword>
<dbReference type="PANTHER" id="PTHR38483">
    <property type="entry name" value="CHROMOSOME 1, WHOLE GENOME SHOTGUN SEQUENCE"/>
    <property type="match status" value="1"/>
</dbReference>
<sequence length="203" mass="22815">MSLELVNGRSRGGGCAASMNRLMYSKAYLVFYLLIALLCLGELIWTIVTQDVTLEYLVVDIILNVLIILELIIRLIAITPARFVKSKWNLVDAFIVLASVVTLILAIVEFSTPGEEEVILAASGSVFVALRCAIQVFRIFLLLRMQWKRRQILGTMDDGDDSDDSQRLMFGDLDEPDAHDFNSFIPPDAQDDHGYLQNMDELL</sequence>
<evidence type="ECO:0000259" key="6">
    <source>
        <dbReference type="Pfam" id="PF00520"/>
    </source>
</evidence>
<evidence type="ECO:0000256" key="3">
    <source>
        <dbReference type="ARBA" id="ARBA00022989"/>
    </source>
</evidence>
<dbReference type="GO" id="GO:0016020">
    <property type="term" value="C:membrane"/>
    <property type="evidence" value="ECO:0007669"/>
    <property type="project" value="UniProtKB-SubCell"/>
</dbReference>
<evidence type="ECO:0000256" key="5">
    <source>
        <dbReference type="SAM" id="Phobius"/>
    </source>
</evidence>
<feature type="transmembrane region" description="Helical" evidence="5">
    <location>
        <begin position="120"/>
        <end position="143"/>
    </location>
</feature>
<dbReference type="AlphaFoldDB" id="F2UEY9"/>
<dbReference type="Gene3D" id="1.20.120.350">
    <property type="entry name" value="Voltage-gated potassium channels. Chain C"/>
    <property type="match status" value="1"/>
</dbReference>
<keyword evidence="8" id="KW-1185">Reference proteome</keyword>
<feature type="domain" description="Ion transport" evidence="6">
    <location>
        <begin position="30"/>
        <end position="153"/>
    </location>
</feature>
<evidence type="ECO:0000256" key="4">
    <source>
        <dbReference type="ARBA" id="ARBA00023136"/>
    </source>
</evidence>
<evidence type="ECO:0000256" key="1">
    <source>
        <dbReference type="ARBA" id="ARBA00004141"/>
    </source>
</evidence>
<dbReference type="GO" id="GO:0005216">
    <property type="term" value="F:monoatomic ion channel activity"/>
    <property type="evidence" value="ECO:0007669"/>
    <property type="project" value="InterPro"/>
</dbReference>
<comment type="subcellular location">
    <subcellularLocation>
        <location evidence="1">Membrane</location>
        <topology evidence="1">Multi-pass membrane protein</topology>
    </subcellularLocation>
</comment>
<gene>
    <name evidence="7" type="ORF">PTSG_06842</name>
</gene>
<organism evidence="8">
    <name type="scientific">Salpingoeca rosetta (strain ATCC 50818 / BSB-021)</name>
    <dbReference type="NCBI Taxonomy" id="946362"/>
    <lineage>
        <taxon>Eukaryota</taxon>
        <taxon>Choanoflagellata</taxon>
        <taxon>Craspedida</taxon>
        <taxon>Salpingoecidae</taxon>
        <taxon>Salpingoeca</taxon>
    </lineage>
</organism>
<dbReference type="eggNOG" id="ENOG502SE4J">
    <property type="taxonomic scope" value="Eukaryota"/>
</dbReference>
<dbReference type="GeneID" id="16072802"/>
<dbReference type="OrthoDB" id="429183at2759"/>
<feature type="transmembrane region" description="Helical" evidence="5">
    <location>
        <begin position="54"/>
        <end position="77"/>
    </location>
</feature>
<feature type="transmembrane region" description="Helical" evidence="5">
    <location>
        <begin position="89"/>
        <end position="108"/>
    </location>
</feature>
<accession>F2UEY9</accession>